<dbReference type="AlphaFoldDB" id="A0A8E5HJL0"/>
<keyword evidence="1" id="KW-0812">Transmembrane</keyword>
<name>A0A8E5HJL0_USTVR</name>
<dbReference type="KEGG" id="uvi:66061486"/>
<evidence type="ECO:0000313" key="2">
    <source>
        <dbReference type="EMBL" id="QUC16467.1"/>
    </source>
</evidence>
<feature type="transmembrane region" description="Helical" evidence="1">
    <location>
        <begin position="123"/>
        <end position="144"/>
    </location>
</feature>
<organism evidence="2 3">
    <name type="scientific">Ustilaginoidea virens</name>
    <name type="common">Rice false smut fungus</name>
    <name type="synonym">Villosiclava virens</name>
    <dbReference type="NCBI Taxonomy" id="1159556"/>
    <lineage>
        <taxon>Eukaryota</taxon>
        <taxon>Fungi</taxon>
        <taxon>Dikarya</taxon>
        <taxon>Ascomycota</taxon>
        <taxon>Pezizomycotina</taxon>
        <taxon>Sordariomycetes</taxon>
        <taxon>Hypocreomycetidae</taxon>
        <taxon>Hypocreales</taxon>
        <taxon>Clavicipitaceae</taxon>
        <taxon>Ustilaginoidea</taxon>
    </lineage>
</organism>
<feature type="transmembrane region" description="Helical" evidence="1">
    <location>
        <begin position="68"/>
        <end position="95"/>
    </location>
</feature>
<keyword evidence="1" id="KW-0472">Membrane</keyword>
<evidence type="ECO:0000256" key="1">
    <source>
        <dbReference type="SAM" id="Phobius"/>
    </source>
</evidence>
<accession>A0A8E5HJL0</accession>
<dbReference type="GeneID" id="66061486"/>
<dbReference type="EMBL" id="CP072753">
    <property type="protein sequence ID" value="QUC16467.1"/>
    <property type="molecule type" value="Genomic_DNA"/>
</dbReference>
<evidence type="ECO:0000313" key="3">
    <source>
        <dbReference type="Proteomes" id="UP000027002"/>
    </source>
</evidence>
<proteinExistence type="predicted"/>
<reference evidence="2" key="1">
    <citation type="submission" date="2020-03" db="EMBL/GenBank/DDBJ databases">
        <title>A mixture of massive structural variations and highly conserved coding sequences in Ustilaginoidea virens genome.</title>
        <authorList>
            <person name="Zhang K."/>
            <person name="Zhao Z."/>
            <person name="Zhang Z."/>
            <person name="Li Y."/>
            <person name="Hsiang T."/>
            <person name="Sun W."/>
        </authorList>
    </citation>
    <scope>NUCLEOTIDE SEQUENCE</scope>
    <source>
        <strain evidence="2">UV-8b</strain>
    </source>
</reference>
<keyword evidence="1" id="KW-1133">Transmembrane helix</keyword>
<dbReference type="RefSeq" id="XP_042994140.1">
    <property type="nucleotide sequence ID" value="XM_043138206.1"/>
</dbReference>
<protein>
    <submittedName>
        <fullName evidence="2">Uncharacterized protein</fullName>
    </submittedName>
</protein>
<dbReference type="Proteomes" id="UP000027002">
    <property type="component" value="Chromosome 1"/>
</dbReference>
<keyword evidence="3" id="KW-1185">Reference proteome</keyword>
<sequence>MSLASASVAVRSALAGPGRHDTAGTFSPFLGDVIESHLAVQSLCSCSWLLHSTAPHVLSSLSRSHAPVFPWFSLVSMFPCSMVPLFLSLSLSLLANRFHVGHPARCRLMFFGLDLIKSPSKRLVLDLFASLHAFFLLLPVRHLISLFPS</sequence>
<gene>
    <name evidence="2" type="ORF">UV8b_00708</name>
</gene>